<organism evidence="1 2">
    <name type="scientific">Staphylococcus phage IME-SA1</name>
    <dbReference type="NCBI Taxonomy" id="1610830"/>
    <lineage>
        <taxon>Viruses</taxon>
        <taxon>Duplodnaviria</taxon>
        <taxon>Heunggongvirae</taxon>
        <taxon>Uroviricota</taxon>
        <taxon>Caudoviricetes</taxon>
        <taxon>Herelleviridae</taxon>
        <taxon>Twortvirinae</taxon>
        <taxon>Kayvirus</taxon>
        <taxon>Kayvirus G1</taxon>
    </lineage>
</organism>
<dbReference type="GeneID" id="54972152"/>
<protein>
    <recommendedName>
        <fullName evidence="3">Virion component</fullName>
    </recommendedName>
</protein>
<dbReference type="EMBL" id="KP687431">
    <property type="protein sequence ID" value="AKC02347.1"/>
    <property type="molecule type" value="Genomic_DNA"/>
</dbReference>
<name>A0A0E3X9C0_9CAUD</name>
<sequence length="226" mass="25827">MSNKTITNYLLNLEGIKGETYSIIAHINKQTGWGDKGDYFEISISYKADKDPRTTRYITTEIFVDYGSNNPKEILLQLRDKIFSIVEEQVETDNDFIESIKEINSTKELEKLKPYINNEYYSMFKSSIEKEIPVALSSEVLNRCTGKTSTLAYLALEKDLPLVVSNEPMRKMLKNKFPHLRVASAEDYSNYDIKGEIVLIDEVDIDQLYSADKVSVDALLVGIIKN</sequence>
<evidence type="ECO:0000313" key="2">
    <source>
        <dbReference type="Proteomes" id="UP000033028"/>
    </source>
</evidence>
<reference evidence="1 2" key="1">
    <citation type="submission" date="2015-01" db="EMBL/GenBank/DDBJ databases">
        <title>Twort-like Staphylococcus aureus bacteriophage genome termini and adjacent variable region: novel finding identified using high-occurrence read termini (HORT) theory via only HTS data.</title>
        <authorList>
            <person name="Zhang X."/>
            <person name="Kang H."/>
            <person name="Tong Y."/>
        </authorList>
    </citation>
    <scope>NUCLEOTIDE SEQUENCE [LARGE SCALE GENOMIC DNA]</scope>
</reference>
<evidence type="ECO:0000313" key="1">
    <source>
        <dbReference type="EMBL" id="AKC02347.1"/>
    </source>
</evidence>
<dbReference type="Proteomes" id="UP000033028">
    <property type="component" value="Segment"/>
</dbReference>
<dbReference type="RefSeq" id="YP_009782220.1">
    <property type="nucleotide sequence ID" value="NC_047729.1"/>
</dbReference>
<dbReference type="KEGG" id="vg:54972152"/>
<evidence type="ECO:0008006" key="3">
    <source>
        <dbReference type="Google" id="ProtNLM"/>
    </source>
</evidence>
<accession>A0A0E3X9C0</accession>
<proteinExistence type="predicted"/>